<dbReference type="InterPro" id="IPR015421">
    <property type="entry name" value="PyrdxlP-dep_Trfase_major"/>
</dbReference>
<dbReference type="GO" id="GO:1901605">
    <property type="term" value="P:alpha-amino acid metabolic process"/>
    <property type="evidence" value="ECO:0007669"/>
    <property type="project" value="TreeGrafter"/>
</dbReference>
<dbReference type="PANTHER" id="PTHR42790">
    <property type="entry name" value="AMINOTRANSFERASE"/>
    <property type="match status" value="1"/>
</dbReference>
<dbReference type="InterPro" id="IPR050859">
    <property type="entry name" value="Class-I_PLP-dep_aminotransf"/>
</dbReference>
<dbReference type="Pfam" id="PF00155">
    <property type="entry name" value="Aminotran_1_2"/>
    <property type="match status" value="1"/>
</dbReference>
<dbReference type="GO" id="GO:0030170">
    <property type="term" value="F:pyridoxal phosphate binding"/>
    <property type="evidence" value="ECO:0007669"/>
    <property type="project" value="InterPro"/>
</dbReference>
<keyword evidence="4" id="KW-0808">Transferase</keyword>
<feature type="domain" description="Aminotransferase class I/classII large" evidence="7">
    <location>
        <begin position="118"/>
        <end position="556"/>
    </location>
</feature>
<accession>A0AAD9Z4S6</accession>
<evidence type="ECO:0000313" key="8">
    <source>
        <dbReference type="EMBL" id="KAK3171421.1"/>
    </source>
</evidence>
<reference evidence="8" key="1">
    <citation type="submission" date="2022-11" db="EMBL/GenBank/DDBJ databases">
        <title>Chromosomal genome sequence assembly and mating type (MAT) locus characterization of the leprose asexual lichenized fungus Lepraria neglecta (Nyl.) Erichsen.</title>
        <authorList>
            <person name="Allen J.L."/>
            <person name="Pfeffer B."/>
        </authorList>
    </citation>
    <scope>NUCLEOTIDE SEQUENCE</scope>
    <source>
        <strain evidence="8">Allen 5258</strain>
    </source>
</reference>
<evidence type="ECO:0000256" key="6">
    <source>
        <dbReference type="SAM" id="MobiDB-lite"/>
    </source>
</evidence>
<dbReference type="EMBL" id="JASNWA010000008">
    <property type="protein sequence ID" value="KAK3171421.1"/>
    <property type="molecule type" value="Genomic_DNA"/>
</dbReference>
<name>A0AAD9Z4S6_9LECA</name>
<dbReference type="InterPro" id="IPR004839">
    <property type="entry name" value="Aminotransferase_I/II_large"/>
</dbReference>
<organism evidence="8 9">
    <name type="scientific">Lepraria neglecta</name>
    <dbReference type="NCBI Taxonomy" id="209136"/>
    <lineage>
        <taxon>Eukaryota</taxon>
        <taxon>Fungi</taxon>
        <taxon>Dikarya</taxon>
        <taxon>Ascomycota</taxon>
        <taxon>Pezizomycotina</taxon>
        <taxon>Lecanoromycetes</taxon>
        <taxon>OSLEUM clade</taxon>
        <taxon>Lecanoromycetidae</taxon>
        <taxon>Lecanorales</taxon>
        <taxon>Lecanorineae</taxon>
        <taxon>Stereocaulaceae</taxon>
        <taxon>Lepraria</taxon>
    </lineage>
</organism>
<dbReference type="CDD" id="cd00609">
    <property type="entry name" value="AAT_like"/>
    <property type="match status" value="1"/>
</dbReference>
<protein>
    <recommendedName>
        <fullName evidence="7">Aminotransferase class I/classII large domain-containing protein</fullName>
    </recommendedName>
</protein>
<keyword evidence="5" id="KW-0663">Pyridoxal phosphate</keyword>
<evidence type="ECO:0000256" key="5">
    <source>
        <dbReference type="ARBA" id="ARBA00022898"/>
    </source>
</evidence>
<proteinExistence type="inferred from homology"/>
<feature type="region of interest" description="Disordered" evidence="6">
    <location>
        <begin position="1"/>
        <end position="23"/>
    </location>
</feature>
<evidence type="ECO:0000259" key="7">
    <source>
        <dbReference type="Pfam" id="PF00155"/>
    </source>
</evidence>
<dbReference type="PANTHER" id="PTHR42790:SF1">
    <property type="entry name" value="AROMATIC AMINO ACID AMINOTRANSFERASE, HYPOTHETICAL (EUROFUNG)"/>
    <property type="match status" value="1"/>
</dbReference>
<feature type="compositionally biased region" description="Basic and acidic residues" evidence="6">
    <location>
        <begin position="7"/>
        <end position="18"/>
    </location>
</feature>
<gene>
    <name evidence="8" type="ORF">OEA41_003505</name>
</gene>
<evidence type="ECO:0000256" key="4">
    <source>
        <dbReference type="ARBA" id="ARBA00022679"/>
    </source>
</evidence>
<dbReference type="AlphaFoldDB" id="A0AAD9Z4S6"/>
<feature type="compositionally biased region" description="Pro residues" evidence="6">
    <location>
        <begin position="76"/>
        <end position="85"/>
    </location>
</feature>
<evidence type="ECO:0000256" key="1">
    <source>
        <dbReference type="ARBA" id="ARBA00001933"/>
    </source>
</evidence>
<dbReference type="Proteomes" id="UP001276659">
    <property type="component" value="Unassembled WGS sequence"/>
</dbReference>
<comment type="cofactor">
    <cofactor evidence="1">
        <name>pyridoxal 5'-phosphate</name>
        <dbReference type="ChEBI" id="CHEBI:597326"/>
    </cofactor>
</comment>
<feature type="region of interest" description="Disordered" evidence="6">
    <location>
        <begin position="71"/>
        <end position="94"/>
    </location>
</feature>
<dbReference type="InterPro" id="IPR015424">
    <property type="entry name" value="PyrdxlP-dep_Trfase"/>
</dbReference>
<sequence length="598" mass="66942">MEASTSTDKKPEPIDLSRHYSKATKNRAASNIKKFYKYFSIPGIGNLAGGLPNNNYFPFDTLEATAALPQRFTPTPNKPVNPPTAQPSAAKLSDPVSSSRVVVPKLSDNEDILRKIDLKTALQYGTAQGYPPLYSYLRQFTTENLHPNVPYKGGPEIILTCGATDGLSKTLEALTDTWNEDWDWIGYKEGLLVEEFCYMNAIQAASPRGMNIVPVAIDDEGMKAHGKDGLFDVLKNWDQGRGKRPHLIYTVTIGQNPTGGTLSVQRRKEIYAVCVMFDVIIIEDDPYWYLQYPSANPANPDQTLSRKSQTTFDPSNQGSLTPQKSSGYAFLDSLVPSYLSVDYQGRVVRLDTFSKTVAPGCRLGWITTQPNLCERILRITETSTQQPSGFVQAMIAELIIGPHDPKHGRGGEESAGGWQVDGWVRWLEGLRGNYERRMQTMCSILEDGKELVKSGTVKSLDDEWSVVDKVPMYDFIWPLGGMFVWVHIKFETHPLWKKITPDKLAMALWEHLTTKKYLVLVSPGTIFSPTDEIRDAKGWAYFRMCFAAVDEPEVEKSSKRFVAGVQDFWRKKSLDDIEEISSQAMEASEGLEDLRGGC</sequence>
<keyword evidence="9" id="KW-1185">Reference proteome</keyword>
<comment type="similarity">
    <text evidence="2">Belongs to the class-I pyridoxal-phosphate-dependent aminotransferase family.</text>
</comment>
<comment type="caution">
    <text evidence="8">The sequence shown here is derived from an EMBL/GenBank/DDBJ whole genome shotgun (WGS) entry which is preliminary data.</text>
</comment>
<keyword evidence="3" id="KW-0032">Aminotransferase</keyword>
<evidence type="ECO:0000313" key="9">
    <source>
        <dbReference type="Proteomes" id="UP001276659"/>
    </source>
</evidence>
<feature type="region of interest" description="Disordered" evidence="6">
    <location>
        <begin position="298"/>
        <end position="324"/>
    </location>
</feature>
<evidence type="ECO:0000256" key="3">
    <source>
        <dbReference type="ARBA" id="ARBA00022576"/>
    </source>
</evidence>
<evidence type="ECO:0000256" key="2">
    <source>
        <dbReference type="ARBA" id="ARBA00007441"/>
    </source>
</evidence>
<dbReference type="SUPFAM" id="SSF53383">
    <property type="entry name" value="PLP-dependent transferases"/>
    <property type="match status" value="1"/>
</dbReference>
<dbReference type="GO" id="GO:0008483">
    <property type="term" value="F:transaminase activity"/>
    <property type="evidence" value="ECO:0007669"/>
    <property type="project" value="UniProtKB-KW"/>
</dbReference>
<dbReference type="Gene3D" id="3.40.640.10">
    <property type="entry name" value="Type I PLP-dependent aspartate aminotransferase-like (Major domain)"/>
    <property type="match status" value="1"/>
</dbReference>